<keyword evidence="5 7" id="KW-0378">Hydrolase</keyword>
<dbReference type="GO" id="GO:0046872">
    <property type="term" value="F:metal ion binding"/>
    <property type="evidence" value="ECO:0007669"/>
    <property type="project" value="UniProtKB-KW"/>
</dbReference>
<accession>A0A6F8PUH3</accession>
<dbReference type="InterPro" id="IPR032282">
    <property type="entry name" value="HAGH_C"/>
</dbReference>
<dbReference type="EC" id="3.1.2.6" evidence="7"/>
<dbReference type="SUPFAM" id="SSF56281">
    <property type="entry name" value="Metallo-hydrolase/oxidoreductase"/>
    <property type="match status" value="1"/>
</dbReference>
<evidence type="ECO:0000313" key="10">
    <source>
        <dbReference type="Proteomes" id="UP000501726"/>
    </source>
</evidence>
<dbReference type="GO" id="GO:0019243">
    <property type="term" value="P:methylglyoxal catabolic process to D-lactate via S-lactoyl-glutathione"/>
    <property type="evidence" value="ECO:0007669"/>
    <property type="project" value="UniProtKB-UniRule"/>
</dbReference>
<feature type="binding site" evidence="7">
    <location>
        <position position="49"/>
    </location>
    <ligand>
        <name>Zn(2+)</name>
        <dbReference type="ChEBI" id="CHEBI:29105"/>
        <label>1</label>
    </ligand>
</feature>
<keyword evidence="4 7" id="KW-0479">Metal-binding</keyword>
<dbReference type="GO" id="GO:0004416">
    <property type="term" value="F:hydroxyacylglutathione hydrolase activity"/>
    <property type="evidence" value="ECO:0007669"/>
    <property type="project" value="UniProtKB-UniRule"/>
</dbReference>
<comment type="function">
    <text evidence="7">Thiolesterase that catalyzes the hydrolysis of S-D-lactoyl-glutathione to form glutathione and D-lactic acid.</text>
</comment>
<sequence>MVGTYDNYIWVMYDSTQGLAWIVDPGEARQVIDFLQQNQLQAAAILITHRHFDHIDGVAEIKANYPDCVIYGPQKTPFTLIEKRLSEGEQITLNPDLHFRVLDTPGHTEDHISYVNEKWLFCADTLFTGGCGRILGGTVEQFANSILKLRALNEDLLFYCAHEYSADNLAFATYVEPENTALQQRLNQLHVNYPALHDGNVDTLGLEKRTNPFMRFDTPALKAKLIAKGSKDCPAELFATLRAWKDRVDQGIEKITVDEKQS</sequence>
<evidence type="ECO:0000256" key="5">
    <source>
        <dbReference type="ARBA" id="ARBA00022801"/>
    </source>
</evidence>
<comment type="similarity">
    <text evidence="3 7">Belongs to the metallo-beta-lactamase superfamily. Glyoxalase II family.</text>
</comment>
<comment type="cofactor">
    <cofactor evidence="7">
        <name>Zn(2+)</name>
        <dbReference type="ChEBI" id="CHEBI:29105"/>
    </cofactor>
    <text evidence="7">Binds 2 Zn(2+) ions per subunit.</text>
</comment>
<dbReference type="HAMAP" id="MF_01374">
    <property type="entry name" value="Glyoxalase_2"/>
    <property type="match status" value="1"/>
</dbReference>
<gene>
    <name evidence="7 9" type="primary">gloB</name>
    <name evidence="9" type="ORF">THMIRHAS_11190</name>
</gene>
<dbReference type="Gene3D" id="3.60.15.10">
    <property type="entry name" value="Ribonuclease Z/Hydroxyacylglutathione hydrolase-like"/>
    <property type="match status" value="1"/>
</dbReference>
<dbReference type="CDD" id="cd07723">
    <property type="entry name" value="hydroxyacylglutathione_hydrolase_MBL-fold"/>
    <property type="match status" value="1"/>
</dbReference>
<reference evidence="10" key="1">
    <citation type="submission" date="2019-11" db="EMBL/GenBank/DDBJ databases">
        <title>Isolation and characterization of two novel species in the genus Thiomicrorhabdus.</title>
        <authorList>
            <person name="Mochizuki J."/>
            <person name="Kojima H."/>
            <person name="Fukui M."/>
        </authorList>
    </citation>
    <scope>NUCLEOTIDE SEQUENCE [LARGE SCALE GENOMIC DNA]</scope>
    <source>
        <strain evidence="10">aks77</strain>
    </source>
</reference>
<comment type="pathway">
    <text evidence="2 7">Secondary metabolite metabolism; methylglyoxal degradation; (R)-lactate from methylglyoxal: step 2/2.</text>
</comment>
<dbReference type="PANTHER" id="PTHR43705">
    <property type="entry name" value="HYDROXYACYLGLUTATHIONE HYDROLASE"/>
    <property type="match status" value="1"/>
</dbReference>
<keyword evidence="10" id="KW-1185">Reference proteome</keyword>
<dbReference type="UniPathway" id="UPA00619">
    <property type="reaction ID" value="UER00676"/>
</dbReference>
<dbReference type="InterPro" id="IPR001279">
    <property type="entry name" value="Metallo-B-lactamas"/>
</dbReference>
<dbReference type="Pfam" id="PF00753">
    <property type="entry name" value="Lactamase_B"/>
    <property type="match status" value="1"/>
</dbReference>
<dbReference type="InterPro" id="IPR050110">
    <property type="entry name" value="Glyoxalase_II_hydrolase"/>
</dbReference>
<dbReference type="Pfam" id="PF16123">
    <property type="entry name" value="HAGH_C"/>
    <property type="match status" value="1"/>
</dbReference>
<evidence type="ECO:0000256" key="4">
    <source>
        <dbReference type="ARBA" id="ARBA00022723"/>
    </source>
</evidence>
<feature type="binding site" evidence="7">
    <location>
        <position position="124"/>
    </location>
    <ligand>
        <name>Zn(2+)</name>
        <dbReference type="ChEBI" id="CHEBI:29105"/>
        <label>2</label>
    </ligand>
</feature>
<dbReference type="AlphaFoldDB" id="A0A6F8PUH3"/>
<dbReference type="Proteomes" id="UP000501726">
    <property type="component" value="Chromosome"/>
</dbReference>
<feature type="binding site" evidence="7">
    <location>
        <position position="51"/>
    </location>
    <ligand>
        <name>Zn(2+)</name>
        <dbReference type="ChEBI" id="CHEBI:29105"/>
        <label>1</label>
    </ligand>
</feature>
<evidence type="ECO:0000256" key="3">
    <source>
        <dbReference type="ARBA" id="ARBA00006759"/>
    </source>
</evidence>
<keyword evidence="6 7" id="KW-0862">Zinc</keyword>
<feature type="binding site" evidence="7">
    <location>
        <position position="53"/>
    </location>
    <ligand>
        <name>Zn(2+)</name>
        <dbReference type="ChEBI" id="CHEBI:29105"/>
        <label>2</label>
    </ligand>
</feature>
<dbReference type="SMART" id="SM00849">
    <property type="entry name" value="Lactamase_B"/>
    <property type="match status" value="1"/>
</dbReference>
<name>A0A6F8PUH3_9GAMM</name>
<feature type="binding site" evidence="7">
    <location>
        <position position="162"/>
    </location>
    <ligand>
        <name>Zn(2+)</name>
        <dbReference type="ChEBI" id="CHEBI:29105"/>
        <label>2</label>
    </ligand>
</feature>
<evidence type="ECO:0000256" key="6">
    <source>
        <dbReference type="ARBA" id="ARBA00022833"/>
    </source>
</evidence>
<comment type="subunit">
    <text evidence="7">Monomer.</text>
</comment>
<dbReference type="PANTHER" id="PTHR43705:SF1">
    <property type="entry name" value="HYDROXYACYLGLUTATHIONE HYDROLASE GLOB"/>
    <property type="match status" value="1"/>
</dbReference>
<proteinExistence type="inferred from homology"/>
<evidence type="ECO:0000259" key="8">
    <source>
        <dbReference type="SMART" id="SM00849"/>
    </source>
</evidence>
<evidence type="ECO:0000256" key="7">
    <source>
        <dbReference type="HAMAP-Rule" id="MF_01374"/>
    </source>
</evidence>
<protein>
    <recommendedName>
        <fullName evidence="7">Hydroxyacylglutathione hydrolase</fullName>
        <ecNumber evidence="7">3.1.2.6</ecNumber>
    </recommendedName>
    <alternativeName>
        <fullName evidence="7">Glyoxalase II</fullName>
        <shortName evidence="7">Glx II</shortName>
    </alternativeName>
</protein>
<dbReference type="InterPro" id="IPR017782">
    <property type="entry name" value="Hydroxyacylglutathione_Hdrlase"/>
</dbReference>
<feature type="binding site" evidence="7">
    <location>
        <position position="124"/>
    </location>
    <ligand>
        <name>Zn(2+)</name>
        <dbReference type="ChEBI" id="CHEBI:29105"/>
        <label>1</label>
    </ligand>
</feature>
<feature type="binding site" evidence="7">
    <location>
        <position position="107"/>
    </location>
    <ligand>
        <name>Zn(2+)</name>
        <dbReference type="ChEBI" id="CHEBI:29105"/>
        <label>1</label>
    </ligand>
</feature>
<dbReference type="NCBIfam" id="TIGR03413">
    <property type="entry name" value="GSH_gloB"/>
    <property type="match status" value="1"/>
</dbReference>
<dbReference type="InterPro" id="IPR035680">
    <property type="entry name" value="Clx_II_MBL"/>
</dbReference>
<evidence type="ECO:0000256" key="1">
    <source>
        <dbReference type="ARBA" id="ARBA00001623"/>
    </source>
</evidence>
<evidence type="ECO:0000256" key="2">
    <source>
        <dbReference type="ARBA" id="ARBA00004963"/>
    </source>
</evidence>
<feature type="domain" description="Metallo-beta-lactamase" evidence="8">
    <location>
        <begin position="6"/>
        <end position="162"/>
    </location>
</feature>
<organism evidence="9 10">
    <name type="scientific">Thiosulfatimonas sediminis</name>
    <dbReference type="NCBI Taxonomy" id="2675054"/>
    <lineage>
        <taxon>Bacteria</taxon>
        <taxon>Pseudomonadati</taxon>
        <taxon>Pseudomonadota</taxon>
        <taxon>Gammaproteobacteria</taxon>
        <taxon>Thiotrichales</taxon>
        <taxon>Piscirickettsiaceae</taxon>
        <taxon>Thiosulfatimonas</taxon>
    </lineage>
</organism>
<dbReference type="KEGG" id="tse:THMIRHAS_11190"/>
<dbReference type="InterPro" id="IPR036866">
    <property type="entry name" value="RibonucZ/Hydroxyglut_hydro"/>
</dbReference>
<feature type="binding site" evidence="7">
    <location>
        <position position="54"/>
    </location>
    <ligand>
        <name>Zn(2+)</name>
        <dbReference type="ChEBI" id="CHEBI:29105"/>
        <label>2</label>
    </ligand>
</feature>
<evidence type="ECO:0000313" key="9">
    <source>
        <dbReference type="EMBL" id="BBP45746.1"/>
    </source>
</evidence>
<comment type="catalytic activity">
    <reaction evidence="1 7">
        <text>an S-(2-hydroxyacyl)glutathione + H2O = a 2-hydroxy carboxylate + glutathione + H(+)</text>
        <dbReference type="Rhea" id="RHEA:21864"/>
        <dbReference type="ChEBI" id="CHEBI:15377"/>
        <dbReference type="ChEBI" id="CHEBI:15378"/>
        <dbReference type="ChEBI" id="CHEBI:57925"/>
        <dbReference type="ChEBI" id="CHEBI:58896"/>
        <dbReference type="ChEBI" id="CHEBI:71261"/>
        <dbReference type="EC" id="3.1.2.6"/>
    </reaction>
</comment>
<dbReference type="EMBL" id="AP021889">
    <property type="protein sequence ID" value="BBP45746.1"/>
    <property type="molecule type" value="Genomic_DNA"/>
</dbReference>